<dbReference type="InterPro" id="IPR045584">
    <property type="entry name" value="Pilin-like"/>
</dbReference>
<accession>A0A8J3G156</accession>
<feature type="domain" description="Type II secretion system protein GspG C-terminal" evidence="1">
    <location>
        <begin position="57"/>
        <end position="120"/>
    </location>
</feature>
<dbReference type="Pfam" id="PF08334">
    <property type="entry name" value="T2SSG"/>
    <property type="match status" value="1"/>
</dbReference>
<sequence length="184" mass="20013">MSHTTHISLAIIAAFALSACSGDDTKSRADRTQNVAVEPIADVEPVAQVELTPEQRNFNQRKMDLKKINDALQAYHADNGSYPVTQADGWASVSPTPRAKNSEWLPSLVPSYLAAVPTDPETKLATKSSIYLYKSNGTGYKLIVNQAPDCNLLTATDMAKADPKRMGGGRCWAWGYFTADYAQS</sequence>
<dbReference type="RefSeq" id="WP_189495218.1">
    <property type="nucleotide sequence ID" value="NZ_BMZH01000002.1"/>
</dbReference>
<protein>
    <recommendedName>
        <fullName evidence="1">Type II secretion system protein GspG C-terminal domain-containing protein</fullName>
    </recommendedName>
</protein>
<gene>
    <name evidence="2" type="ORF">GCM10009069_05690</name>
</gene>
<evidence type="ECO:0000313" key="3">
    <source>
        <dbReference type="Proteomes" id="UP000634004"/>
    </source>
</evidence>
<evidence type="ECO:0000259" key="1">
    <source>
        <dbReference type="Pfam" id="PF08334"/>
    </source>
</evidence>
<evidence type="ECO:0000313" key="2">
    <source>
        <dbReference type="EMBL" id="GHA85404.1"/>
    </source>
</evidence>
<dbReference type="SUPFAM" id="SSF54523">
    <property type="entry name" value="Pili subunits"/>
    <property type="match status" value="1"/>
</dbReference>
<dbReference type="Gene3D" id="3.30.700.10">
    <property type="entry name" value="Glycoprotein, Type 4 Pilin"/>
    <property type="match status" value="1"/>
</dbReference>
<dbReference type="InterPro" id="IPR013545">
    <property type="entry name" value="T2SS_protein-GspG_C"/>
</dbReference>
<dbReference type="Proteomes" id="UP000634004">
    <property type="component" value="Unassembled WGS sequence"/>
</dbReference>
<keyword evidence="3" id="KW-1185">Reference proteome</keyword>
<dbReference type="AlphaFoldDB" id="A0A8J3G156"/>
<organism evidence="2 3">
    <name type="scientific">Algimonas arctica</name>
    <dbReference type="NCBI Taxonomy" id="1479486"/>
    <lineage>
        <taxon>Bacteria</taxon>
        <taxon>Pseudomonadati</taxon>
        <taxon>Pseudomonadota</taxon>
        <taxon>Alphaproteobacteria</taxon>
        <taxon>Maricaulales</taxon>
        <taxon>Robiginitomaculaceae</taxon>
        <taxon>Algimonas</taxon>
    </lineage>
</organism>
<reference evidence="2" key="1">
    <citation type="journal article" date="2014" name="Int. J. Syst. Evol. Microbiol.">
        <title>Complete genome sequence of Corynebacterium casei LMG S-19264T (=DSM 44701T), isolated from a smear-ripened cheese.</title>
        <authorList>
            <consortium name="US DOE Joint Genome Institute (JGI-PGF)"/>
            <person name="Walter F."/>
            <person name="Albersmeier A."/>
            <person name="Kalinowski J."/>
            <person name="Ruckert C."/>
        </authorList>
    </citation>
    <scope>NUCLEOTIDE SEQUENCE</scope>
    <source>
        <strain evidence="2">KCTC 32513</strain>
    </source>
</reference>
<proteinExistence type="predicted"/>
<dbReference type="EMBL" id="BMZH01000002">
    <property type="protein sequence ID" value="GHA85404.1"/>
    <property type="molecule type" value="Genomic_DNA"/>
</dbReference>
<reference evidence="2" key="2">
    <citation type="submission" date="2020-09" db="EMBL/GenBank/DDBJ databases">
        <authorList>
            <person name="Sun Q."/>
            <person name="Kim S."/>
        </authorList>
    </citation>
    <scope>NUCLEOTIDE SEQUENCE</scope>
    <source>
        <strain evidence="2">KCTC 32513</strain>
    </source>
</reference>
<comment type="caution">
    <text evidence="2">The sequence shown here is derived from an EMBL/GenBank/DDBJ whole genome shotgun (WGS) entry which is preliminary data.</text>
</comment>
<name>A0A8J3G156_9PROT</name>